<evidence type="ECO:0008006" key="5">
    <source>
        <dbReference type="Google" id="ProtNLM"/>
    </source>
</evidence>
<dbReference type="Pfam" id="PF02629">
    <property type="entry name" value="CoA_binding"/>
    <property type="match status" value="1"/>
</dbReference>
<dbReference type="Gene3D" id="3.40.50.261">
    <property type="entry name" value="Succinyl-CoA synthetase domains"/>
    <property type="match status" value="2"/>
</dbReference>
<evidence type="ECO:0000259" key="2">
    <source>
        <dbReference type="Pfam" id="PF02629"/>
    </source>
</evidence>
<dbReference type="PANTHER" id="PTHR11117">
    <property type="entry name" value="SUCCINYL-COA LIGASE SUBUNIT ALPHA"/>
    <property type="match status" value="1"/>
</dbReference>
<evidence type="ECO:0000313" key="3">
    <source>
        <dbReference type="EMBL" id="MFC0178945.1"/>
    </source>
</evidence>
<feature type="domain" description="ATP-citrate synthase/succinyl-CoA ligase C-terminal" evidence="1">
    <location>
        <begin position="342"/>
        <end position="503"/>
    </location>
</feature>
<dbReference type="SUPFAM" id="SSF52210">
    <property type="entry name" value="Succinyl-CoA synthetase domains"/>
    <property type="match status" value="1"/>
</dbReference>
<dbReference type="PANTHER" id="PTHR11117:SF24">
    <property type="entry name" value="PROTEIN FDRA"/>
    <property type="match status" value="1"/>
</dbReference>
<evidence type="ECO:0000313" key="4">
    <source>
        <dbReference type="Proteomes" id="UP001589758"/>
    </source>
</evidence>
<dbReference type="InterPro" id="IPR016102">
    <property type="entry name" value="Succinyl-CoA_synth-like"/>
</dbReference>
<dbReference type="RefSeq" id="WP_385876032.1">
    <property type="nucleotide sequence ID" value="NZ_JBHLXE010000024.1"/>
</dbReference>
<protein>
    <recommendedName>
        <fullName evidence="5">Acyl-CoA synthetase FdrA</fullName>
    </recommendedName>
</protein>
<evidence type="ECO:0000259" key="1">
    <source>
        <dbReference type="Pfam" id="PF00549"/>
    </source>
</evidence>
<dbReference type="Proteomes" id="UP001589758">
    <property type="component" value="Unassembled WGS sequence"/>
</dbReference>
<proteinExistence type="predicted"/>
<dbReference type="InterPro" id="IPR003781">
    <property type="entry name" value="CoA-bd"/>
</dbReference>
<comment type="caution">
    <text evidence="3">The sequence shown here is derived from an EMBL/GenBank/DDBJ whole genome shotgun (WGS) entry which is preliminary data.</text>
</comment>
<dbReference type="Gene3D" id="3.40.50.720">
    <property type="entry name" value="NAD(P)-binding Rossmann-like Domain"/>
    <property type="match status" value="1"/>
</dbReference>
<accession>A0ABV6CA35</accession>
<feature type="domain" description="CoA-binding" evidence="2">
    <location>
        <begin position="192"/>
        <end position="280"/>
    </location>
</feature>
<gene>
    <name evidence="3" type="ORF">ACFFIT_02355</name>
</gene>
<name>A0ABV6CA35_9GAMM</name>
<dbReference type="InterPro" id="IPR005811">
    <property type="entry name" value="SUCC_ACL_C"/>
</dbReference>
<organism evidence="3 4">
    <name type="scientific">Thorsellia kenyensis</name>
    <dbReference type="NCBI Taxonomy" id="1549888"/>
    <lineage>
        <taxon>Bacteria</taxon>
        <taxon>Pseudomonadati</taxon>
        <taxon>Pseudomonadota</taxon>
        <taxon>Gammaproteobacteria</taxon>
        <taxon>Enterobacterales</taxon>
        <taxon>Thorselliaceae</taxon>
        <taxon>Thorsellia</taxon>
    </lineage>
</organism>
<sequence length="509" mass="54041">MSVVKSIVLKDTYRDSVFLMKLSVQAKEESGAEQISAMMATDRNKDLYKTSGLLTDEINQAKADDLAIAVRAKEDIIETCLAKVQELLDAAPKKQGQAGKEIPTTITKALNELEGKTTVLISCAGDYAQYEAATAVVKGCDVVLYSDNISLENELALKQLAKSKGCLVMGPDCGTAIIDGVPYAFANTIGKGPVGVIGASGTGLQEVTCLLDRLGVGISQAYGTGGRDLKDEIGGITAISAFERLIADETTKIIGIVGKPPGAKTRTRLIELASKASKKVAVHFLGAENYDTEKAANVPYAENLTDFACLLAELAHHGLNTKEKFSLLPDLAKPKGKYIRGLFSGGTLCQESAEIAGKIIGKELYSNLSVAGFNTVTASMPSVGNCFWDFGDDEFTVGRPHPMMAPELRMEHLVNTLLDEDVAVVIADLVIGFGAAEGQAEAFVKALERAKKLSKGKSDEKIVVVSVCGTEKDIPARQTVANQLADAGVRVFESNAIAATWACRVVVNK</sequence>
<reference evidence="3 4" key="1">
    <citation type="submission" date="2024-09" db="EMBL/GenBank/DDBJ databases">
        <authorList>
            <person name="Sun Q."/>
            <person name="Mori K."/>
        </authorList>
    </citation>
    <scope>NUCLEOTIDE SEQUENCE [LARGE SCALE GENOMIC DNA]</scope>
    <source>
        <strain evidence="3 4">CCM 8545</strain>
    </source>
</reference>
<dbReference type="EMBL" id="JBHLXE010000024">
    <property type="protein sequence ID" value="MFC0178945.1"/>
    <property type="molecule type" value="Genomic_DNA"/>
</dbReference>
<keyword evidence="4" id="KW-1185">Reference proteome</keyword>
<dbReference type="Pfam" id="PF00549">
    <property type="entry name" value="Ligase_CoA"/>
    <property type="match status" value="1"/>
</dbReference>